<proteinExistence type="predicted"/>
<dbReference type="eggNOG" id="ENOG502ZQ2I">
    <property type="taxonomic scope" value="Bacteria"/>
</dbReference>
<evidence type="ECO:0000313" key="2">
    <source>
        <dbReference type="Proteomes" id="UP000004169"/>
    </source>
</evidence>
<reference evidence="1 2" key="1">
    <citation type="journal article" date="2012" name="J. Bacteriol.">
        <title>Draft Genome Sequence of the Purple Photosynthetic Bacterium Phaeospirillum molischianum DSM120, a Particularly Versatile Bacterium.</title>
        <authorList>
            <person name="Duquesne K."/>
            <person name="Prima V."/>
            <person name="Ji B."/>
            <person name="Rouy Z."/>
            <person name="Medigue C."/>
            <person name="Talla E."/>
            <person name="Sturgis J.N."/>
        </authorList>
    </citation>
    <scope>NUCLEOTIDE SEQUENCE [LARGE SCALE GENOMIC DNA]</scope>
    <source>
        <strain evidence="2">DSM120</strain>
    </source>
</reference>
<protein>
    <submittedName>
        <fullName evidence="1">Uncharacterized protein</fullName>
    </submittedName>
</protein>
<sequence>MSDEWENGGPGLFDALAAARRIAKVNSLTRVLRGLDPMTAAKKGVAPSELDAIMNMRLSELDPTRLDHLAETLLKEPERP</sequence>
<dbReference type="EMBL" id="CAHP01000015">
    <property type="protein sequence ID" value="CCG40982.1"/>
    <property type="molecule type" value="Genomic_DNA"/>
</dbReference>
<keyword evidence="2" id="KW-1185">Reference proteome</keyword>
<organism evidence="1 2">
    <name type="scientific">Magnetospirillum molischianum DSM 120</name>
    <dbReference type="NCBI Taxonomy" id="1150626"/>
    <lineage>
        <taxon>Bacteria</taxon>
        <taxon>Pseudomonadati</taxon>
        <taxon>Pseudomonadota</taxon>
        <taxon>Alphaproteobacteria</taxon>
        <taxon>Rhodospirillales</taxon>
        <taxon>Rhodospirillaceae</taxon>
        <taxon>Magnetospirillum</taxon>
    </lineage>
</organism>
<dbReference type="RefSeq" id="WP_002727689.1">
    <property type="nucleotide sequence ID" value="NZ_CAHP01000015.1"/>
</dbReference>
<dbReference type="STRING" id="1150626.PHAMO_220100"/>
<dbReference type="Proteomes" id="UP000004169">
    <property type="component" value="Unassembled WGS sequence"/>
</dbReference>
<comment type="caution">
    <text evidence="1">The sequence shown here is derived from an EMBL/GenBank/DDBJ whole genome shotgun (WGS) entry which is preliminary data.</text>
</comment>
<gene>
    <name evidence="1" type="ORF">PHAMO_220100</name>
</gene>
<accession>H8FRJ4</accession>
<dbReference type="OrthoDB" id="7358399at2"/>
<name>H8FRJ4_MAGML</name>
<evidence type="ECO:0000313" key="1">
    <source>
        <dbReference type="EMBL" id="CCG40982.1"/>
    </source>
</evidence>
<dbReference type="AlphaFoldDB" id="H8FRJ4"/>